<evidence type="ECO:0000256" key="4">
    <source>
        <dbReference type="ARBA" id="ARBA00023136"/>
    </source>
</evidence>
<dbReference type="GO" id="GO:0042101">
    <property type="term" value="C:T cell receptor complex"/>
    <property type="evidence" value="ECO:0007669"/>
    <property type="project" value="UniProtKB-KW"/>
</dbReference>
<dbReference type="SUPFAM" id="SSF48726">
    <property type="entry name" value="Immunoglobulin"/>
    <property type="match status" value="1"/>
</dbReference>
<dbReference type="SMART" id="SM00409">
    <property type="entry name" value="IG"/>
    <property type="match status" value="1"/>
</dbReference>
<dbReference type="InterPro" id="IPR036179">
    <property type="entry name" value="Ig-like_dom_sf"/>
</dbReference>
<reference evidence="11" key="2">
    <citation type="submission" date="2025-08" db="UniProtKB">
        <authorList>
            <consortium name="Ensembl"/>
        </authorList>
    </citation>
    <scope>IDENTIFICATION</scope>
</reference>
<keyword evidence="8" id="KW-1279">T cell receptor</keyword>
<name>A0A4X2LZ49_VOMUR</name>
<dbReference type="OMA" id="CMPVPKP"/>
<feature type="chain" id="PRO_5021252167" description="Ig-like domain-containing protein" evidence="9">
    <location>
        <begin position="28"/>
        <end position="114"/>
    </location>
</feature>
<evidence type="ECO:0000256" key="5">
    <source>
        <dbReference type="ARBA" id="ARBA00023157"/>
    </source>
</evidence>
<dbReference type="Pfam" id="PF07686">
    <property type="entry name" value="V-set"/>
    <property type="match status" value="1"/>
</dbReference>
<dbReference type="InterPro" id="IPR051896">
    <property type="entry name" value="TCR_alpha_variable"/>
</dbReference>
<dbReference type="AlphaFoldDB" id="A0A4X2LZ49"/>
<comment type="subcellular location">
    <subcellularLocation>
        <location evidence="1">Cell membrane</location>
    </subcellularLocation>
</comment>
<feature type="domain" description="Ig-like" evidence="10">
    <location>
        <begin position="23"/>
        <end position="114"/>
    </location>
</feature>
<proteinExistence type="predicted"/>
<evidence type="ECO:0000313" key="11">
    <source>
        <dbReference type="Ensembl" id="ENSVURP00010026700.1"/>
    </source>
</evidence>
<evidence type="ECO:0000256" key="8">
    <source>
        <dbReference type="ARBA" id="ARBA00043266"/>
    </source>
</evidence>
<keyword evidence="4" id="KW-0472">Membrane</keyword>
<keyword evidence="8" id="KW-0391">Immunity</keyword>
<dbReference type="SMART" id="SM00406">
    <property type="entry name" value="IGv"/>
    <property type="match status" value="1"/>
</dbReference>
<evidence type="ECO:0000256" key="3">
    <source>
        <dbReference type="ARBA" id="ARBA00022729"/>
    </source>
</evidence>
<keyword evidence="6" id="KW-0325">Glycoprotein</keyword>
<accession>A0A4X2LZ49</accession>
<evidence type="ECO:0000256" key="1">
    <source>
        <dbReference type="ARBA" id="ARBA00004236"/>
    </source>
</evidence>
<evidence type="ECO:0000256" key="9">
    <source>
        <dbReference type="SAM" id="SignalP"/>
    </source>
</evidence>
<dbReference type="STRING" id="29139.ENSVURP00010026700"/>
<evidence type="ECO:0000256" key="6">
    <source>
        <dbReference type="ARBA" id="ARBA00023180"/>
    </source>
</evidence>
<dbReference type="PROSITE" id="PS50835">
    <property type="entry name" value="IG_LIKE"/>
    <property type="match status" value="1"/>
</dbReference>
<dbReference type="PANTHER" id="PTHR19339">
    <property type="entry name" value="T CELL RECEPTOR ALPHA VARIABLE 39"/>
    <property type="match status" value="1"/>
</dbReference>
<keyword evidence="5" id="KW-1015">Disulfide bond</keyword>
<feature type="signal peptide" evidence="9">
    <location>
        <begin position="1"/>
        <end position="27"/>
    </location>
</feature>
<reference evidence="12" key="1">
    <citation type="submission" date="2018-12" db="EMBL/GenBank/DDBJ databases">
        <authorList>
            <person name="Yazar S."/>
        </authorList>
    </citation>
    <scope>NUCLEOTIDE SEQUENCE [LARGE SCALE GENOMIC DNA]</scope>
</reference>
<dbReference type="Gene3D" id="2.60.40.10">
    <property type="entry name" value="Immunoglobulins"/>
    <property type="match status" value="1"/>
</dbReference>
<sequence>MVTCHGASLVILYLHLAWVSCLQKVEQSPQSLMIRVGESTTINCNYTETTNDGLQWFRQDPGKGLTFLLYITSEEKQNGRLKSTISRKELHSSLHITDAQPEDSATYLCAVGAQ</sequence>
<keyword evidence="2" id="KW-1003">Cell membrane</keyword>
<dbReference type="InterPro" id="IPR007110">
    <property type="entry name" value="Ig-like_dom"/>
</dbReference>
<dbReference type="CDD" id="cd04983">
    <property type="entry name" value="IgV_TCR_alpha"/>
    <property type="match status" value="1"/>
</dbReference>
<evidence type="ECO:0000256" key="7">
    <source>
        <dbReference type="ARBA" id="ARBA00038651"/>
    </source>
</evidence>
<keyword evidence="12" id="KW-1185">Reference proteome</keyword>
<reference evidence="11" key="3">
    <citation type="submission" date="2025-09" db="UniProtKB">
        <authorList>
            <consortium name="Ensembl"/>
        </authorList>
    </citation>
    <scope>IDENTIFICATION</scope>
</reference>
<dbReference type="InterPro" id="IPR013783">
    <property type="entry name" value="Ig-like_fold"/>
</dbReference>
<dbReference type="PANTHER" id="PTHR19339:SF0">
    <property type="entry name" value="T CELL RECEPTOR ALPHA VARIABLE 41"/>
    <property type="match status" value="1"/>
</dbReference>
<evidence type="ECO:0000256" key="2">
    <source>
        <dbReference type="ARBA" id="ARBA00022475"/>
    </source>
</evidence>
<dbReference type="Ensembl" id="ENSVURT00010030415.1">
    <property type="protein sequence ID" value="ENSVURP00010026700.1"/>
    <property type="gene ID" value="ENSVURG00010020445.1"/>
</dbReference>
<dbReference type="InterPro" id="IPR003599">
    <property type="entry name" value="Ig_sub"/>
</dbReference>
<dbReference type="InterPro" id="IPR013106">
    <property type="entry name" value="Ig_V-set"/>
</dbReference>
<protein>
    <recommendedName>
        <fullName evidence="10">Ig-like domain-containing protein</fullName>
    </recommendedName>
</protein>
<comment type="subunit">
    <text evidence="7">Alpha-beta TR is a heterodimer composed of an alpha and beta chain; disulfide-linked. The alpha-beta TR is associated with the transmembrane signaling CD3 coreceptor proteins to form the TR-CD3 (TcR or TCR). The assembly of alpha-beta TR heterodimers with CD3 occurs in the endoplasmic reticulum where a single alpha-beta TR heterodimer associates with one CD3D-CD3E heterodimer, one CD3G-CD3E heterodimer and one CD247 homodimer forming a stable octameric structure. CD3D-CD3E and CD3G-CD3E heterodimers preferentially associate with TR alpha and TR beta chains, respectively. The association of the CD247 homodimer is the last step of TcR assembly in the endoplasmic reticulum and is required for transport to the cell surface.</text>
</comment>
<keyword evidence="8" id="KW-1064">Adaptive immunity</keyword>
<dbReference type="GeneTree" id="ENSGT00900000140957"/>
<evidence type="ECO:0000259" key="10">
    <source>
        <dbReference type="PROSITE" id="PS50835"/>
    </source>
</evidence>
<dbReference type="Proteomes" id="UP000314987">
    <property type="component" value="Unassembled WGS sequence"/>
</dbReference>
<keyword evidence="3 9" id="KW-0732">Signal</keyword>
<evidence type="ECO:0000313" key="12">
    <source>
        <dbReference type="Proteomes" id="UP000314987"/>
    </source>
</evidence>
<organism evidence="11 12">
    <name type="scientific">Vombatus ursinus</name>
    <name type="common">Common wombat</name>
    <dbReference type="NCBI Taxonomy" id="29139"/>
    <lineage>
        <taxon>Eukaryota</taxon>
        <taxon>Metazoa</taxon>
        <taxon>Chordata</taxon>
        <taxon>Craniata</taxon>
        <taxon>Vertebrata</taxon>
        <taxon>Euteleostomi</taxon>
        <taxon>Mammalia</taxon>
        <taxon>Metatheria</taxon>
        <taxon>Diprotodontia</taxon>
        <taxon>Vombatidae</taxon>
        <taxon>Vombatus</taxon>
    </lineage>
</organism>